<keyword evidence="4" id="KW-0234">DNA repair</keyword>
<dbReference type="Pfam" id="PF11798">
    <property type="entry name" value="IMS_HHH"/>
    <property type="match status" value="1"/>
</dbReference>
<organism evidence="7 8">
    <name type="scientific">Salinicola rhizosphaerae</name>
    <dbReference type="NCBI Taxonomy" id="1443141"/>
    <lineage>
        <taxon>Bacteria</taxon>
        <taxon>Pseudomonadati</taxon>
        <taxon>Pseudomonadota</taxon>
        <taxon>Gammaproteobacteria</taxon>
        <taxon>Oceanospirillales</taxon>
        <taxon>Halomonadaceae</taxon>
        <taxon>Salinicola</taxon>
    </lineage>
</organism>
<dbReference type="InterPro" id="IPR017961">
    <property type="entry name" value="DNA_pol_Y-fam_little_finger"/>
</dbReference>
<evidence type="ECO:0000256" key="5">
    <source>
        <dbReference type="ARBA" id="ARBA00023236"/>
    </source>
</evidence>
<dbReference type="PANTHER" id="PTHR11076:SF34">
    <property type="entry name" value="PROTEIN UMUC"/>
    <property type="match status" value="1"/>
</dbReference>
<dbReference type="Pfam" id="PF11799">
    <property type="entry name" value="IMS_C"/>
    <property type="match status" value="1"/>
</dbReference>
<comment type="caution">
    <text evidence="7">The sequence shown here is derived from an EMBL/GenBank/DDBJ whole genome shotgun (WGS) entry which is preliminary data.</text>
</comment>
<evidence type="ECO:0000256" key="3">
    <source>
        <dbReference type="ARBA" id="ARBA00023199"/>
    </source>
</evidence>
<dbReference type="InterPro" id="IPR050116">
    <property type="entry name" value="DNA_polymerase-Y"/>
</dbReference>
<dbReference type="Gene3D" id="3.30.70.270">
    <property type="match status" value="1"/>
</dbReference>
<feature type="domain" description="UmuC" evidence="6">
    <location>
        <begin position="4"/>
        <end position="187"/>
    </location>
</feature>
<keyword evidence="3" id="KW-0741">SOS mutagenesis</keyword>
<dbReference type="InterPro" id="IPR025188">
    <property type="entry name" value="DUF4113"/>
</dbReference>
<name>A0ABQ3EGS6_9GAMM</name>
<dbReference type="CDD" id="cd01700">
    <property type="entry name" value="PolY_Pol_V_umuC"/>
    <property type="match status" value="1"/>
</dbReference>
<keyword evidence="2" id="KW-0227">DNA damage</keyword>
<dbReference type="SUPFAM" id="SSF56672">
    <property type="entry name" value="DNA/RNA polymerases"/>
    <property type="match status" value="1"/>
</dbReference>
<dbReference type="Proteomes" id="UP000646745">
    <property type="component" value="Unassembled WGS sequence"/>
</dbReference>
<protein>
    <submittedName>
        <fullName evidence="7">DNA polymerase V subunit UmuC</fullName>
    </submittedName>
</protein>
<accession>A0ABQ3EGS6</accession>
<dbReference type="Gene3D" id="1.10.150.20">
    <property type="entry name" value="5' to 3' exonuclease, C-terminal subdomain"/>
    <property type="match status" value="1"/>
</dbReference>
<sequence>MNIIGLVDCNNFYASCERVFRPDWESWPVAVLSNNDGCVIARSNEAKELVEMGAPTFKIPPAARRELILVSSNYALYGDMSRRVTTTLREFTPDVEIYSIDESFLGFDGFPLDQLEDHCQRLRYVVRRNTGIPVSVGLSTSRTLAKVANKLAKKIAAYEGVCLLQPDSEITRQILEDLPVTDLWGVSGRLGQRLSQMGIVTAWQLREADPKRIRARFSVVQERLVYELRGIDCIDTDDLAEPKKNIMTSRSFGRLTSDPHEVRAAIRAHAARGAEKLRKQGSVARAIQVHLKTNKHREDLAQYHPALVVQLPHPSNDTRVIVGAAQAALQCLWRDGYRYMKAGVMMLDLVDRETLQHDIFDSPESDAERERSAKASAVMDELNRKMGRGTVRLGGTKGKADWKLKAELLTKRYTTRWDELPIVSLK</sequence>
<evidence type="ECO:0000259" key="6">
    <source>
        <dbReference type="PROSITE" id="PS50173"/>
    </source>
</evidence>
<proteinExistence type="inferred from homology"/>
<dbReference type="PROSITE" id="PS50173">
    <property type="entry name" value="UMUC"/>
    <property type="match status" value="1"/>
</dbReference>
<dbReference type="InterPro" id="IPR001126">
    <property type="entry name" value="UmuC"/>
</dbReference>
<dbReference type="Pfam" id="PF13438">
    <property type="entry name" value="DUF4113"/>
    <property type="match status" value="1"/>
</dbReference>
<dbReference type="InterPro" id="IPR024728">
    <property type="entry name" value="PolY_HhH_motif"/>
</dbReference>
<evidence type="ECO:0000256" key="4">
    <source>
        <dbReference type="ARBA" id="ARBA00023204"/>
    </source>
</evidence>
<reference evidence="8" key="1">
    <citation type="journal article" date="2019" name="Int. J. Syst. Evol. Microbiol.">
        <title>The Global Catalogue of Microorganisms (GCM) 10K type strain sequencing project: providing services to taxonomists for standard genome sequencing and annotation.</title>
        <authorList>
            <consortium name="The Broad Institute Genomics Platform"/>
            <consortium name="The Broad Institute Genome Sequencing Center for Infectious Disease"/>
            <person name="Wu L."/>
            <person name="Ma J."/>
        </authorList>
    </citation>
    <scope>NUCLEOTIDE SEQUENCE [LARGE SCALE GENOMIC DNA]</scope>
    <source>
        <strain evidence="8">KCTC 32998</strain>
    </source>
</reference>
<dbReference type="InterPro" id="IPR036775">
    <property type="entry name" value="DNA_pol_Y-fam_lit_finger_sf"/>
</dbReference>
<dbReference type="Gene3D" id="3.40.1170.60">
    <property type="match status" value="1"/>
</dbReference>
<comment type="similarity">
    <text evidence="1">Belongs to the DNA polymerase type-Y family.</text>
</comment>
<dbReference type="EMBL" id="BMZI01000007">
    <property type="protein sequence ID" value="GHB30349.1"/>
    <property type="molecule type" value="Genomic_DNA"/>
</dbReference>
<dbReference type="InterPro" id="IPR043502">
    <property type="entry name" value="DNA/RNA_pol_sf"/>
</dbReference>
<dbReference type="RefSeq" id="WP_308430155.1">
    <property type="nucleotide sequence ID" value="NZ_BMZI01000007.1"/>
</dbReference>
<dbReference type="Gene3D" id="3.30.1490.100">
    <property type="entry name" value="DNA polymerase, Y-family, little finger domain"/>
    <property type="match status" value="1"/>
</dbReference>
<evidence type="ECO:0000313" key="8">
    <source>
        <dbReference type="Proteomes" id="UP000646745"/>
    </source>
</evidence>
<gene>
    <name evidence="7" type="ORF">GCM10009038_31400</name>
</gene>
<keyword evidence="8" id="KW-1185">Reference proteome</keyword>
<keyword evidence="5" id="KW-0742">SOS response</keyword>
<dbReference type="Pfam" id="PF00817">
    <property type="entry name" value="IMS"/>
    <property type="match status" value="1"/>
</dbReference>
<evidence type="ECO:0000256" key="2">
    <source>
        <dbReference type="ARBA" id="ARBA00022763"/>
    </source>
</evidence>
<evidence type="ECO:0000256" key="1">
    <source>
        <dbReference type="ARBA" id="ARBA00010945"/>
    </source>
</evidence>
<evidence type="ECO:0000313" key="7">
    <source>
        <dbReference type="EMBL" id="GHB30349.1"/>
    </source>
</evidence>
<dbReference type="InterPro" id="IPR043128">
    <property type="entry name" value="Rev_trsase/Diguanyl_cyclase"/>
</dbReference>
<dbReference type="PANTHER" id="PTHR11076">
    <property type="entry name" value="DNA REPAIR POLYMERASE UMUC / TRANSFERASE FAMILY MEMBER"/>
    <property type="match status" value="1"/>
</dbReference>